<gene>
    <name evidence="2" type="ORF">QWJ08_05825</name>
</gene>
<dbReference type="SUPFAM" id="SSF51182">
    <property type="entry name" value="RmlC-like cupins"/>
    <property type="match status" value="1"/>
</dbReference>
<feature type="domain" description="ChrR-like cupin" evidence="1">
    <location>
        <begin position="9"/>
        <end position="110"/>
    </location>
</feature>
<evidence type="ECO:0000313" key="3">
    <source>
        <dbReference type="Proteomes" id="UP001169719"/>
    </source>
</evidence>
<proteinExistence type="predicted"/>
<accession>A0ABT7XYP7</accession>
<dbReference type="InterPro" id="IPR025979">
    <property type="entry name" value="ChrR-like_cupin_dom"/>
</dbReference>
<dbReference type="Proteomes" id="UP001169719">
    <property type="component" value="Unassembled WGS sequence"/>
</dbReference>
<reference evidence="2" key="1">
    <citation type="submission" date="2024-05" db="EMBL/GenBank/DDBJ databases">
        <title>Genome Sequences of Four Agar- Degrading Marine Bacteria.</title>
        <authorList>
            <person name="Phillips E.K."/>
            <person name="Shaffer J.C."/>
            <person name="Henson M.W."/>
            <person name="Temperton B."/>
            <person name="Thrash C.J."/>
            <person name="Martin M.O."/>
        </authorList>
    </citation>
    <scope>NUCLEOTIDE SEQUENCE</scope>
    <source>
        <strain evidence="2">EKP203</strain>
    </source>
</reference>
<dbReference type="Pfam" id="PF12973">
    <property type="entry name" value="Cupin_7"/>
    <property type="match status" value="1"/>
</dbReference>
<comment type="caution">
    <text evidence="2">The sequence shown here is derived from an EMBL/GenBank/DDBJ whole genome shotgun (WGS) entry which is preliminary data.</text>
</comment>
<dbReference type="EMBL" id="JAUEOZ010000001">
    <property type="protein sequence ID" value="MDN2480907.1"/>
    <property type="molecule type" value="Genomic_DNA"/>
</dbReference>
<protein>
    <submittedName>
        <fullName evidence="2">Cupin domain-containing protein</fullName>
    </submittedName>
</protein>
<dbReference type="InterPro" id="IPR011051">
    <property type="entry name" value="RmlC_Cupin_sf"/>
</dbReference>
<sequence>MLNMQFDKPVIINTSELDWLPSPKQGVWRKPLEREAAESGHVTSIVKYESGSSFSSHSHPLGEEIIVLDGVFSDEHGHYPAGSYLRNPPASAHTPFSQNGCTLFVKLNQMKKADKTQRRIALNLDIEPNGWVQPLHHFSNETVALYHWPAASSAPFAISGSRVEILILKGQLGINDKILSLYSWLRLNQQQVASLRPLSSSILWVKIIETE</sequence>
<organism evidence="2 3">
    <name type="scientific">Vibrio agarivorans</name>
    <dbReference type="NCBI Taxonomy" id="153622"/>
    <lineage>
        <taxon>Bacteria</taxon>
        <taxon>Pseudomonadati</taxon>
        <taxon>Pseudomonadota</taxon>
        <taxon>Gammaproteobacteria</taxon>
        <taxon>Vibrionales</taxon>
        <taxon>Vibrionaceae</taxon>
        <taxon>Vibrio</taxon>
    </lineage>
</organism>
<dbReference type="InterPro" id="IPR014710">
    <property type="entry name" value="RmlC-like_jellyroll"/>
</dbReference>
<dbReference type="CDD" id="cd20303">
    <property type="entry name" value="cupin_ChrR_1"/>
    <property type="match status" value="1"/>
</dbReference>
<evidence type="ECO:0000259" key="1">
    <source>
        <dbReference type="Pfam" id="PF12973"/>
    </source>
</evidence>
<keyword evidence="3" id="KW-1185">Reference proteome</keyword>
<name>A0ABT7XYP7_9VIBR</name>
<dbReference type="RefSeq" id="WP_289961061.1">
    <property type="nucleotide sequence ID" value="NZ_JAUEOZ010000001.1"/>
</dbReference>
<dbReference type="Gene3D" id="2.60.120.10">
    <property type="entry name" value="Jelly Rolls"/>
    <property type="match status" value="1"/>
</dbReference>
<evidence type="ECO:0000313" key="2">
    <source>
        <dbReference type="EMBL" id="MDN2480907.1"/>
    </source>
</evidence>